<dbReference type="OrthoDB" id="9795979at2"/>
<evidence type="ECO:0000256" key="15">
    <source>
        <dbReference type="RuleBase" id="RU004016"/>
    </source>
</evidence>
<keyword evidence="11" id="KW-0961">Cell wall biogenesis/degradation</keyword>
<dbReference type="InterPro" id="IPR015956">
    <property type="entry name" value="Peniciliin-bd_prot_C_sf"/>
</dbReference>
<sequence>MLRKTFPPLFAALVFAFPALAQGFETTAGSAVVVDHNTGQILLSKNADVPLPPASMSKLMTLNMVFEALEDGRLTLETVLPVSVEAASYGGSTMFLDSRDRVTVEDLIRGVVVLSGNDATAVLAEALSPDGTEAGFADMMTARARELGMENSVFRNSNGWPAPGHVMSMRDLALLAERLVTEFPQYYPYFAETEFAFDGRSPSNRFNRNPLLSLGIGADGLKTGHTQEAGYGLVGSAVQGDRRVTFVLSGIETEAGRAEESERIVNWAFRQFAEETLFEGGDAPVMEAAVFMGERAMVPLMPADSLTVLLPVTGRQAMSGEIVYDGPVSAPVAAGTQLATLTLTHPGVPPIEVPLVAAVDVPRAGPLRRVQIAGMQVAGDLIGQAMERLE</sequence>
<feature type="binding site" evidence="14">
    <location>
        <position position="222"/>
    </location>
    <ligand>
        <name>substrate</name>
    </ligand>
</feature>
<evidence type="ECO:0000256" key="16">
    <source>
        <dbReference type="SAM" id="SignalP"/>
    </source>
</evidence>
<evidence type="ECO:0000256" key="14">
    <source>
        <dbReference type="PIRSR" id="PIRSR618044-2"/>
    </source>
</evidence>
<dbReference type="GO" id="GO:0071555">
    <property type="term" value="P:cell wall organization"/>
    <property type="evidence" value="ECO:0007669"/>
    <property type="project" value="UniProtKB-KW"/>
</dbReference>
<dbReference type="Gene3D" id="2.60.410.10">
    <property type="entry name" value="D-Ala-D-Ala carboxypeptidase, C-terminal domain"/>
    <property type="match status" value="1"/>
</dbReference>
<evidence type="ECO:0000256" key="1">
    <source>
        <dbReference type="ARBA" id="ARBA00003217"/>
    </source>
</evidence>
<dbReference type="EMBL" id="CYPR01000223">
    <property type="protein sequence ID" value="CUH40574.1"/>
    <property type="molecule type" value="Genomic_DNA"/>
</dbReference>
<gene>
    <name evidence="18" type="primary">dacC</name>
    <name evidence="18" type="ORF">JSE7799_03309</name>
</gene>
<dbReference type="Proteomes" id="UP000049455">
    <property type="component" value="Unassembled WGS sequence"/>
</dbReference>
<reference evidence="18 19" key="1">
    <citation type="submission" date="2015-09" db="EMBL/GenBank/DDBJ databases">
        <authorList>
            <person name="Jackson K.R."/>
            <person name="Lunt B.L."/>
            <person name="Fisher J.N.B."/>
            <person name="Gardner A.V."/>
            <person name="Bailey M.E."/>
            <person name="Deus L.M."/>
            <person name="Earl A.S."/>
            <person name="Gibby P.D."/>
            <person name="Hartmann K.A."/>
            <person name="Liu J.E."/>
            <person name="Manci A.M."/>
            <person name="Nielsen D.A."/>
            <person name="Solomon M.B."/>
            <person name="Breakwell D.P."/>
            <person name="Burnett S.H."/>
            <person name="Grose J.H."/>
        </authorList>
    </citation>
    <scope>NUCLEOTIDE SEQUENCE [LARGE SCALE GENOMIC DNA]</scope>
    <source>
        <strain evidence="18 19">CECT 7799</strain>
    </source>
</reference>
<dbReference type="Pfam" id="PF00768">
    <property type="entry name" value="Peptidase_S11"/>
    <property type="match status" value="1"/>
</dbReference>
<evidence type="ECO:0000313" key="18">
    <source>
        <dbReference type="EMBL" id="CUH40574.1"/>
    </source>
</evidence>
<evidence type="ECO:0000256" key="11">
    <source>
        <dbReference type="ARBA" id="ARBA00023316"/>
    </source>
</evidence>
<dbReference type="SMART" id="SM00936">
    <property type="entry name" value="PBP5_C"/>
    <property type="match status" value="1"/>
</dbReference>
<keyword evidence="8 18" id="KW-0378">Hydrolase</keyword>
<keyword evidence="10" id="KW-0573">Peptidoglycan synthesis</keyword>
<protein>
    <recommendedName>
        <fullName evidence="4">serine-type D-Ala-D-Ala carboxypeptidase</fullName>
        <ecNumber evidence="4">3.4.16.4</ecNumber>
    </recommendedName>
</protein>
<dbReference type="GO" id="GO:0006508">
    <property type="term" value="P:proteolysis"/>
    <property type="evidence" value="ECO:0007669"/>
    <property type="project" value="UniProtKB-KW"/>
</dbReference>
<comment type="pathway">
    <text evidence="2">Cell wall biogenesis; peptidoglycan biosynthesis.</text>
</comment>
<dbReference type="InterPro" id="IPR001967">
    <property type="entry name" value="Peptidase_S11_N"/>
</dbReference>
<dbReference type="GO" id="GO:0009252">
    <property type="term" value="P:peptidoglycan biosynthetic process"/>
    <property type="evidence" value="ECO:0007669"/>
    <property type="project" value="UniProtKB-UniPathway"/>
</dbReference>
<keyword evidence="6" id="KW-0645">Protease</keyword>
<evidence type="ECO:0000313" key="19">
    <source>
        <dbReference type="Proteomes" id="UP000049455"/>
    </source>
</evidence>
<dbReference type="InterPro" id="IPR018044">
    <property type="entry name" value="Peptidase_S11"/>
</dbReference>
<keyword evidence="9" id="KW-0133">Cell shape</keyword>
<feature type="chain" id="PRO_5005809971" description="serine-type D-Ala-D-Ala carboxypeptidase" evidence="16">
    <location>
        <begin position="22"/>
        <end position="390"/>
    </location>
</feature>
<dbReference type="PANTHER" id="PTHR21581">
    <property type="entry name" value="D-ALANYL-D-ALANINE CARBOXYPEPTIDASE"/>
    <property type="match status" value="1"/>
</dbReference>
<dbReference type="SUPFAM" id="SSF56601">
    <property type="entry name" value="beta-lactamase/transpeptidase-like"/>
    <property type="match status" value="1"/>
</dbReference>
<evidence type="ECO:0000256" key="13">
    <source>
        <dbReference type="PIRSR" id="PIRSR618044-1"/>
    </source>
</evidence>
<dbReference type="Pfam" id="PF07943">
    <property type="entry name" value="PBP5_C"/>
    <property type="match status" value="1"/>
</dbReference>
<dbReference type="GO" id="GO:0009002">
    <property type="term" value="F:serine-type D-Ala-D-Ala carboxypeptidase activity"/>
    <property type="evidence" value="ECO:0007669"/>
    <property type="project" value="UniProtKB-EC"/>
</dbReference>
<feature type="active site" description="Acyl-ester intermediate" evidence="13">
    <location>
        <position position="55"/>
    </location>
</feature>
<comment type="catalytic activity">
    <reaction evidence="12">
        <text>Preferential cleavage: (Ac)2-L-Lys-D-Ala-|-D-Ala. Also transpeptidation of peptidyl-alanyl moieties that are N-acyl substituents of D-alanine.</text>
        <dbReference type="EC" id="3.4.16.4"/>
    </reaction>
</comment>
<keyword evidence="7 16" id="KW-0732">Signal</keyword>
<evidence type="ECO:0000256" key="12">
    <source>
        <dbReference type="ARBA" id="ARBA00034000"/>
    </source>
</evidence>
<dbReference type="AlphaFoldDB" id="A0A0M7BFE5"/>
<dbReference type="SUPFAM" id="SSF69189">
    <property type="entry name" value="Penicillin-binding protein associated domain"/>
    <property type="match status" value="1"/>
</dbReference>
<comment type="function">
    <text evidence="1">Removes C-terminal D-alanyl residues from sugar-peptide cell wall precursors.</text>
</comment>
<evidence type="ECO:0000256" key="9">
    <source>
        <dbReference type="ARBA" id="ARBA00022960"/>
    </source>
</evidence>
<evidence type="ECO:0000256" key="3">
    <source>
        <dbReference type="ARBA" id="ARBA00007164"/>
    </source>
</evidence>
<dbReference type="GO" id="GO:0008360">
    <property type="term" value="P:regulation of cell shape"/>
    <property type="evidence" value="ECO:0007669"/>
    <property type="project" value="UniProtKB-KW"/>
</dbReference>
<evidence type="ECO:0000256" key="5">
    <source>
        <dbReference type="ARBA" id="ARBA00022645"/>
    </source>
</evidence>
<dbReference type="PRINTS" id="PR00725">
    <property type="entry name" value="DADACBPTASE1"/>
</dbReference>
<dbReference type="RefSeq" id="WP_055664591.1">
    <property type="nucleotide sequence ID" value="NZ_CYPR01000223.1"/>
</dbReference>
<dbReference type="STRING" id="313367.JSE7799_03309"/>
<evidence type="ECO:0000259" key="17">
    <source>
        <dbReference type="SMART" id="SM00936"/>
    </source>
</evidence>
<feature type="active site" evidence="13">
    <location>
        <position position="115"/>
    </location>
</feature>
<dbReference type="InterPro" id="IPR037167">
    <property type="entry name" value="Peptidase_S11_C_sf"/>
</dbReference>
<evidence type="ECO:0000256" key="10">
    <source>
        <dbReference type="ARBA" id="ARBA00022984"/>
    </source>
</evidence>
<feature type="signal peptide" evidence="16">
    <location>
        <begin position="1"/>
        <end position="21"/>
    </location>
</feature>
<keyword evidence="5 18" id="KW-0121">Carboxypeptidase</keyword>
<evidence type="ECO:0000256" key="4">
    <source>
        <dbReference type="ARBA" id="ARBA00012448"/>
    </source>
</evidence>
<dbReference type="Gene3D" id="3.40.710.10">
    <property type="entry name" value="DD-peptidase/beta-lactamase superfamily"/>
    <property type="match status" value="1"/>
</dbReference>
<dbReference type="PANTHER" id="PTHR21581:SF6">
    <property type="entry name" value="TRAFFICKING PROTEIN PARTICLE COMPLEX SUBUNIT 12"/>
    <property type="match status" value="1"/>
</dbReference>
<feature type="domain" description="Peptidase S11 D-Ala-D-Ala carboxypeptidase A C-terminal" evidence="17">
    <location>
        <begin position="272"/>
        <end position="363"/>
    </location>
</feature>
<feature type="active site" description="Proton acceptor" evidence="13">
    <location>
        <position position="58"/>
    </location>
</feature>
<accession>A0A0M7BFE5</accession>
<dbReference type="EC" id="3.4.16.4" evidence="4"/>
<name>A0A0M7BFE5_9RHOB</name>
<dbReference type="InterPro" id="IPR012338">
    <property type="entry name" value="Beta-lactam/transpept-like"/>
</dbReference>
<organism evidence="18 19">
    <name type="scientific">Jannaschia seosinensis</name>
    <dbReference type="NCBI Taxonomy" id="313367"/>
    <lineage>
        <taxon>Bacteria</taxon>
        <taxon>Pseudomonadati</taxon>
        <taxon>Pseudomonadota</taxon>
        <taxon>Alphaproteobacteria</taxon>
        <taxon>Rhodobacterales</taxon>
        <taxon>Roseobacteraceae</taxon>
        <taxon>Jannaschia</taxon>
    </lineage>
</organism>
<dbReference type="UniPathway" id="UPA00219"/>
<comment type="similarity">
    <text evidence="3 15">Belongs to the peptidase S11 family.</text>
</comment>
<evidence type="ECO:0000256" key="7">
    <source>
        <dbReference type="ARBA" id="ARBA00022729"/>
    </source>
</evidence>
<dbReference type="InterPro" id="IPR012907">
    <property type="entry name" value="Peptidase_S11_C"/>
</dbReference>
<keyword evidence="19" id="KW-1185">Reference proteome</keyword>
<proteinExistence type="inferred from homology"/>
<evidence type="ECO:0000256" key="2">
    <source>
        <dbReference type="ARBA" id="ARBA00004752"/>
    </source>
</evidence>
<evidence type="ECO:0000256" key="8">
    <source>
        <dbReference type="ARBA" id="ARBA00022801"/>
    </source>
</evidence>
<evidence type="ECO:0000256" key="6">
    <source>
        <dbReference type="ARBA" id="ARBA00022670"/>
    </source>
</evidence>